<dbReference type="CDD" id="cd00761">
    <property type="entry name" value="Glyco_tranf_GTA_type"/>
    <property type="match status" value="1"/>
</dbReference>
<feature type="domain" description="Glycosyltransferase 2-like" evidence="3">
    <location>
        <begin position="7"/>
        <end position="142"/>
    </location>
</feature>
<keyword evidence="5" id="KW-1185">Reference proteome</keyword>
<evidence type="ECO:0000313" key="4">
    <source>
        <dbReference type="EMBL" id="TFH80519.1"/>
    </source>
</evidence>
<organism evidence="4 5">
    <name type="scientific">Segatella hominis</name>
    <dbReference type="NCBI Taxonomy" id="2518605"/>
    <lineage>
        <taxon>Bacteria</taxon>
        <taxon>Pseudomonadati</taxon>
        <taxon>Bacteroidota</taxon>
        <taxon>Bacteroidia</taxon>
        <taxon>Bacteroidales</taxon>
        <taxon>Prevotellaceae</taxon>
        <taxon>Segatella</taxon>
    </lineage>
</organism>
<dbReference type="Gene3D" id="3.90.550.10">
    <property type="entry name" value="Spore Coat Polysaccharide Biosynthesis Protein SpsA, Chain A"/>
    <property type="match status" value="1"/>
</dbReference>
<dbReference type="GO" id="GO:0016758">
    <property type="term" value="F:hexosyltransferase activity"/>
    <property type="evidence" value="ECO:0007669"/>
    <property type="project" value="UniProtKB-ARBA"/>
</dbReference>
<evidence type="ECO:0000256" key="2">
    <source>
        <dbReference type="ARBA" id="ARBA00022679"/>
    </source>
</evidence>
<dbReference type="PANTHER" id="PTHR22916:SF51">
    <property type="entry name" value="GLYCOSYLTRANSFERASE EPSH-RELATED"/>
    <property type="match status" value="1"/>
</dbReference>
<evidence type="ECO:0000256" key="1">
    <source>
        <dbReference type="ARBA" id="ARBA00022676"/>
    </source>
</evidence>
<dbReference type="Proteomes" id="UP000297872">
    <property type="component" value="Unassembled WGS sequence"/>
</dbReference>
<dbReference type="RefSeq" id="WP_134843513.1">
    <property type="nucleotide sequence ID" value="NZ_SGVY01000020.1"/>
</dbReference>
<accession>A0A4Y8VJ87</accession>
<dbReference type="PANTHER" id="PTHR22916">
    <property type="entry name" value="GLYCOSYLTRANSFERASE"/>
    <property type="match status" value="1"/>
</dbReference>
<protein>
    <submittedName>
        <fullName evidence="4">Glycosyltransferase</fullName>
    </submittedName>
</protein>
<name>A0A4Y8VJ87_9BACT</name>
<proteinExistence type="predicted"/>
<dbReference type="OrthoDB" id="1114838at2"/>
<reference evidence="4 5" key="1">
    <citation type="submission" date="2019-02" db="EMBL/GenBank/DDBJ databases">
        <title>Draft Genome Sequence of the Prevotella sp. BCRC 81118, Isolated from Human Feces.</title>
        <authorList>
            <person name="Huang C.-H."/>
        </authorList>
    </citation>
    <scope>NUCLEOTIDE SEQUENCE [LARGE SCALE GENOMIC DNA]</scope>
    <source>
        <strain evidence="4 5">BCRC 81118</strain>
    </source>
</reference>
<dbReference type="AlphaFoldDB" id="A0A4Y8VJ87"/>
<dbReference type="SUPFAM" id="SSF53448">
    <property type="entry name" value="Nucleotide-diphospho-sugar transferases"/>
    <property type="match status" value="1"/>
</dbReference>
<dbReference type="EMBL" id="SGVY01000020">
    <property type="protein sequence ID" value="TFH80519.1"/>
    <property type="molecule type" value="Genomic_DNA"/>
</dbReference>
<comment type="caution">
    <text evidence="4">The sequence shown here is derived from an EMBL/GenBank/DDBJ whole genome shotgun (WGS) entry which is preliminary data.</text>
</comment>
<evidence type="ECO:0000259" key="3">
    <source>
        <dbReference type="Pfam" id="PF00535"/>
    </source>
</evidence>
<sequence>MSSCLISIIIPAYNVEQYIQRCLDTIYSQKVNKTTFEVILVDDGSTDSTLQIVKEYVLNYNNLTIISQQNSGASAARNAGIRKAKGDYIWFVDSDDAISENSIETILHYVQQYSDAEFLVFDCRQLDLEKKTESYWKTLNDRYWGIFHRNLYHKPLTREECGSRIRSAVLWLLVYRREYLLNYNLFLTEGIINEDNEFFMRLFFHAKKIYYIPFAHYLYTLYRPGSVTTLNMFATMKMVDAAKKTILVWDEFCKKNVCSADDWVFVSRYFMTIYARLLSFQKADKKSEVYMEYLKHKKEWKKGYVHFFTKSKFSLIGCLRCLTILLFPKYYDYISFGLIKKFF</sequence>
<dbReference type="GeneID" id="302995383"/>
<keyword evidence="1" id="KW-0328">Glycosyltransferase</keyword>
<dbReference type="Pfam" id="PF00535">
    <property type="entry name" value="Glycos_transf_2"/>
    <property type="match status" value="1"/>
</dbReference>
<gene>
    <name evidence="4" type="ORF">EXN75_08795</name>
</gene>
<dbReference type="InterPro" id="IPR001173">
    <property type="entry name" value="Glyco_trans_2-like"/>
</dbReference>
<dbReference type="InterPro" id="IPR029044">
    <property type="entry name" value="Nucleotide-diphossugar_trans"/>
</dbReference>
<evidence type="ECO:0000313" key="5">
    <source>
        <dbReference type="Proteomes" id="UP000297872"/>
    </source>
</evidence>
<keyword evidence="2 4" id="KW-0808">Transferase</keyword>